<organism evidence="6">
    <name type="scientific">Scrofimicrobium appendicitidis</name>
    <dbReference type="NCBI Taxonomy" id="3079930"/>
    <lineage>
        <taxon>Bacteria</taxon>
        <taxon>Bacillati</taxon>
        <taxon>Actinomycetota</taxon>
        <taxon>Actinomycetes</taxon>
        <taxon>Actinomycetales</taxon>
        <taxon>Actinomycetaceae</taxon>
        <taxon>Scrofimicrobium</taxon>
    </lineage>
</organism>
<keyword evidence="3 6" id="KW-0067">ATP-binding</keyword>
<sequence length="260" mass="29158">MLKATNLSFSYGQKRVLNEVSLTVNDGEIVGLIGPNGSGKTTLLRCLYGALRPDTGQVEVDGQRLSSLRQMQIAQRIAVVVQEVSRDLPLTVADVVLMGRTPHHRPFQRQTETDWEIATDALVQVGALDLAQRQFSSLSGGEKQRVLIARGLTQQCPYLLLDEPTNHLDIHYQHEVLRLVQQLAPTSVVVLHDLNLAAQYCDRLVLLDRGEMVAYGTPSEVLRPELLELIYLVKMEMVTNRNEDLQLLFTHRDSAQPQED</sequence>
<evidence type="ECO:0000256" key="4">
    <source>
        <dbReference type="ARBA" id="ARBA00022967"/>
    </source>
</evidence>
<dbReference type="Pfam" id="PF00005">
    <property type="entry name" value="ABC_tran"/>
    <property type="match status" value="1"/>
</dbReference>
<dbReference type="PANTHER" id="PTHR42794">
    <property type="entry name" value="HEMIN IMPORT ATP-BINDING PROTEIN HMUV"/>
    <property type="match status" value="1"/>
</dbReference>
<dbReference type="GO" id="GO:0016887">
    <property type="term" value="F:ATP hydrolysis activity"/>
    <property type="evidence" value="ECO:0007669"/>
    <property type="project" value="InterPro"/>
</dbReference>
<evidence type="ECO:0000313" key="6">
    <source>
        <dbReference type="EMBL" id="XBW07574.1"/>
    </source>
</evidence>
<evidence type="ECO:0000256" key="2">
    <source>
        <dbReference type="ARBA" id="ARBA00022741"/>
    </source>
</evidence>
<proteinExistence type="predicted"/>
<keyword evidence="1" id="KW-0813">Transport</keyword>
<reference evidence="6" key="1">
    <citation type="submission" date="2023-11" db="EMBL/GenBank/DDBJ databases">
        <title>Scrofimicrobium hongkongense sp. nov., isolated from a patient with peritonitis.</title>
        <authorList>
            <person name="Lao H.Y."/>
            <person name="Wong A.Y.P."/>
            <person name="Ng T.L."/>
            <person name="Wong R.Y.L."/>
            <person name="Yau M.C.Y."/>
            <person name="Lam J.Y.W."/>
            <person name="Siu G.K.H."/>
        </authorList>
    </citation>
    <scope>NUCLEOTIDE SEQUENCE</scope>
    <source>
        <strain evidence="6">R131</strain>
    </source>
</reference>
<protein>
    <submittedName>
        <fullName evidence="6">Heme ABC transporter ATP-binding protein</fullName>
    </submittedName>
</protein>
<dbReference type="Gene3D" id="3.40.50.300">
    <property type="entry name" value="P-loop containing nucleotide triphosphate hydrolases"/>
    <property type="match status" value="1"/>
</dbReference>
<dbReference type="CDD" id="cd03214">
    <property type="entry name" value="ABC_Iron-Siderophores_B12_Hemin"/>
    <property type="match status" value="1"/>
</dbReference>
<dbReference type="KEGG" id="sapp:SAC06_07985"/>
<dbReference type="SUPFAM" id="SSF52540">
    <property type="entry name" value="P-loop containing nucleoside triphosphate hydrolases"/>
    <property type="match status" value="1"/>
</dbReference>
<dbReference type="NCBIfam" id="NF010068">
    <property type="entry name" value="PRK13548.1"/>
    <property type="match status" value="1"/>
</dbReference>
<evidence type="ECO:0000259" key="5">
    <source>
        <dbReference type="PROSITE" id="PS50893"/>
    </source>
</evidence>
<gene>
    <name evidence="6" type="ORF">SAC06_07985</name>
</gene>
<dbReference type="InterPro" id="IPR027417">
    <property type="entry name" value="P-loop_NTPase"/>
</dbReference>
<dbReference type="RefSeq" id="WP_350257779.1">
    <property type="nucleotide sequence ID" value="NZ_CP138335.1"/>
</dbReference>
<dbReference type="GO" id="GO:0005524">
    <property type="term" value="F:ATP binding"/>
    <property type="evidence" value="ECO:0007669"/>
    <property type="project" value="UniProtKB-KW"/>
</dbReference>
<dbReference type="PROSITE" id="PS00211">
    <property type="entry name" value="ABC_TRANSPORTER_1"/>
    <property type="match status" value="1"/>
</dbReference>
<dbReference type="InterPro" id="IPR017871">
    <property type="entry name" value="ABC_transporter-like_CS"/>
</dbReference>
<feature type="domain" description="ABC transporter" evidence="5">
    <location>
        <begin position="2"/>
        <end position="234"/>
    </location>
</feature>
<evidence type="ECO:0000256" key="3">
    <source>
        <dbReference type="ARBA" id="ARBA00022840"/>
    </source>
</evidence>
<accession>A0AAU7V5K7</accession>
<dbReference type="EMBL" id="CP138335">
    <property type="protein sequence ID" value="XBW07574.1"/>
    <property type="molecule type" value="Genomic_DNA"/>
</dbReference>
<dbReference type="InterPro" id="IPR003439">
    <property type="entry name" value="ABC_transporter-like_ATP-bd"/>
</dbReference>
<dbReference type="SMART" id="SM00382">
    <property type="entry name" value="AAA"/>
    <property type="match status" value="1"/>
</dbReference>
<keyword evidence="4" id="KW-1278">Translocase</keyword>
<dbReference type="InterPro" id="IPR003593">
    <property type="entry name" value="AAA+_ATPase"/>
</dbReference>
<keyword evidence="2" id="KW-0547">Nucleotide-binding</keyword>
<dbReference type="PANTHER" id="PTHR42794:SF1">
    <property type="entry name" value="HEMIN IMPORT ATP-BINDING PROTEIN HMUV"/>
    <property type="match status" value="1"/>
</dbReference>
<name>A0AAU7V5K7_9ACTO</name>
<evidence type="ECO:0000256" key="1">
    <source>
        <dbReference type="ARBA" id="ARBA00022448"/>
    </source>
</evidence>
<dbReference type="FunFam" id="3.40.50.300:FF:000134">
    <property type="entry name" value="Iron-enterobactin ABC transporter ATP-binding protein"/>
    <property type="match status" value="1"/>
</dbReference>
<dbReference type="AlphaFoldDB" id="A0AAU7V5K7"/>
<dbReference type="PROSITE" id="PS50893">
    <property type="entry name" value="ABC_TRANSPORTER_2"/>
    <property type="match status" value="1"/>
</dbReference>